<dbReference type="RefSeq" id="WP_385940402.1">
    <property type="nucleotide sequence ID" value="NZ_JBHSOZ010000003.1"/>
</dbReference>
<keyword evidence="1" id="KW-0472">Membrane</keyword>
<evidence type="ECO:0000313" key="3">
    <source>
        <dbReference type="EMBL" id="MFC5713017.1"/>
    </source>
</evidence>
<feature type="domain" description="YrhK" evidence="2">
    <location>
        <begin position="24"/>
        <end position="79"/>
    </location>
</feature>
<evidence type="ECO:0000313" key="4">
    <source>
        <dbReference type="Proteomes" id="UP001596142"/>
    </source>
</evidence>
<keyword evidence="1" id="KW-1133">Transmembrane helix</keyword>
<accession>A0ABW0YQK3</accession>
<feature type="transmembrane region" description="Helical" evidence="1">
    <location>
        <begin position="28"/>
        <end position="49"/>
    </location>
</feature>
<protein>
    <submittedName>
        <fullName evidence="3">YrhK family protein</fullName>
    </submittedName>
</protein>
<proteinExistence type="predicted"/>
<dbReference type="EMBL" id="JBHSOZ010000003">
    <property type="protein sequence ID" value="MFC5713017.1"/>
    <property type="molecule type" value="Genomic_DNA"/>
</dbReference>
<dbReference type="InterPro" id="IPR025424">
    <property type="entry name" value="YrhK_domain"/>
</dbReference>
<dbReference type="Proteomes" id="UP001596142">
    <property type="component" value="Unassembled WGS sequence"/>
</dbReference>
<keyword evidence="4" id="KW-1185">Reference proteome</keyword>
<dbReference type="Pfam" id="PF14145">
    <property type="entry name" value="YrhK"/>
    <property type="match status" value="1"/>
</dbReference>
<organism evidence="3 4">
    <name type="scientific">Thalassorhabdus alkalitolerans</name>
    <dbReference type="NCBI Taxonomy" id="2282697"/>
    <lineage>
        <taxon>Bacteria</taxon>
        <taxon>Bacillati</taxon>
        <taxon>Bacillota</taxon>
        <taxon>Bacilli</taxon>
        <taxon>Bacillales</taxon>
        <taxon>Bacillaceae</taxon>
        <taxon>Thalassorhabdus</taxon>
    </lineage>
</organism>
<evidence type="ECO:0000259" key="2">
    <source>
        <dbReference type="Pfam" id="PF14145"/>
    </source>
</evidence>
<reference evidence="4" key="1">
    <citation type="journal article" date="2019" name="Int. J. Syst. Evol. Microbiol.">
        <title>The Global Catalogue of Microorganisms (GCM) 10K type strain sequencing project: providing services to taxonomists for standard genome sequencing and annotation.</title>
        <authorList>
            <consortium name="The Broad Institute Genomics Platform"/>
            <consortium name="The Broad Institute Genome Sequencing Center for Infectious Disease"/>
            <person name="Wu L."/>
            <person name="Ma J."/>
        </authorList>
    </citation>
    <scope>NUCLEOTIDE SEQUENCE [LARGE SCALE GENOMIC DNA]</scope>
    <source>
        <strain evidence="4">CECT 7184</strain>
    </source>
</reference>
<keyword evidence="1" id="KW-0812">Transmembrane</keyword>
<comment type="caution">
    <text evidence="3">The sequence shown here is derived from an EMBL/GenBank/DDBJ whole genome shotgun (WGS) entry which is preliminary data.</text>
</comment>
<feature type="transmembrane region" description="Helical" evidence="1">
    <location>
        <begin position="55"/>
        <end position="74"/>
    </location>
</feature>
<name>A0ABW0YQK3_9BACI</name>
<gene>
    <name evidence="3" type="ORF">ACFPU1_09495</name>
</gene>
<evidence type="ECO:0000256" key="1">
    <source>
        <dbReference type="SAM" id="Phobius"/>
    </source>
</evidence>
<sequence length="96" mass="11204">MPQIQEGKEYLDVKAGRFRLYFYRRYKVITVINDLLIGILFVTGSLLNFSSQTEIFGMVAYLLGSIFLFIRPLLRLIRNTSLRRDITDKDTYTTDG</sequence>